<evidence type="ECO:0000313" key="1">
    <source>
        <dbReference type="EMBL" id="APU92959.1"/>
    </source>
</evidence>
<protein>
    <submittedName>
        <fullName evidence="1">Uncharacterized protein</fullName>
    </submittedName>
</protein>
<gene>
    <name evidence="1" type="ORF">POI1126_31</name>
</gene>
<dbReference type="EMBL" id="KY417925">
    <property type="protein sequence ID" value="APU92959.1"/>
    <property type="molecule type" value="Genomic_DNA"/>
</dbReference>
<sequence>MGARPNWWKRLHVMRNRKTLYIGNYLNAKAKSNYVLWSILN</sequence>
<name>A0A240F4T4_9CAUD</name>
<dbReference type="Proteomes" id="UP000221249">
    <property type="component" value="Segment"/>
</dbReference>
<proteinExistence type="predicted"/>
<evidence type="ECO:0000313" key="2">
    <source>
        <dbReference type="Proteomes" id="UP000221249"/>
    </source>
</evidence>
<reference evidence="1 2" key="1">
    <citation type="journal article" date="2017" name="Front. Microbiol.">
        <title>Prevalence, Host Range, and Comparative Genomic Analysis of Temperate Ochrobactrum Phages.</title>
        <authorList>
            <person name="Jackel C."/>
            <person name="Hertwig S."/>
            <person name="Scholz H.C."/>
            <person name="Nockler K."/>
            <person name="Reetz J."/>
            <person name="Hammerl J.A."/>
        </authorList>
    </citation>
    <scope>NUCLEOTIDE SEQUENCE [LARGE SCALE GENOMIC DNA]</scope>
</reference>
<keyword evidence="2" id="KW-1185">Reference proteome</keyword>
<accession>A0A240F4T4</accession>
<organism evidence="1 2">
    <name type="scientific">Ochrobactrum phage POI1126</name>
    <dbReference type="NCBI Taxonomy" id="1932118"/>
    <lineage>
        <taxon>Viruses</taxon>
        <taxon>Duplodnaviria</taxon>
        <taxon>Heunggongvirae</taxon>
        <taxon>Uroviricota</taxon>
        <taxon>Caudoviricetes</taxon>
        <taxon>Namazuvirus</taxon>
        <taxon>Namazuvirus POI1126</taxon>
    </lineage>
</organism>